<evidence type="ECO:0000313" key="1">
    <source>
        <dbReference type="EMBL" id="KAG8656907.1"/>
    </source>
</evidence>
<organism evidence="1 2">
    <name type="scientific">Manihot esculenta</name>
    <name type="common">Cassava</name>
    <name type="synonym">Jatropha manihot</name>
    <dbReference type="NCBI Taxonomy" id="3983"/>
    <lineage>
        <taxon>Eukaryota</taxon>
        <taxon>Viridiplantae</taxon>
        <taxon>Streptophyta</taxon>
        <taxon>Embryophyta</taxon>
        <taxon>Tracheophyta</taxon>
        <taxon>Spermatophyta</taxon>
        <taxon>Magnoliopsida</taxon>
        <taxon>eudicotyledons</taxon>
        <taxon>Gunneridae</taxon>
        <taxon>Pentapetalae</taxon>
        <taxon>rosids</taxon>
        <taxon>fabids</taxon>
        <taxon>Malpighiales</taxon>
        <taxon>Euphorbiaceae</taxon>
        <taxon>Crotonoideae</taxon>
        <taxon>Manihoteae</taxon>
        <taxon>Manihot</taxon>
    </lineage>
</organism>
<reference evidence="2" key="1">
    <citation type="journal article" date="2016" name="Nat. Biotechnol.">
        <title>Sequencing wild and cultivated cassava and related species reveals extensive interspecific hybridization and genetic diversity.</title>
        <authorList>
            <person name="Bredeson J.V."/>
            <person name="Lyons J.B."/>
            <person name="Prochnik S.E."/>
            <person name="Wu G.A."/>
            <person name="Ha C.M."/>
            <person name="Edsinger-Gonzales E."/>
            <person name="Grimwood J."/>
            <person name="Schmutz J."/>
            <person name="Rabbi I.Y."/>
            <person name="Egesi C."/>
            <person name="Nauluvula P."/>
            <person name="Lebot V."/>
            <person name="Ndunguru J."/>
            <person name="Mkamilo G."/>
            <person name="Bart R.S."/>
            <person name="Setter T.L."/>
            <person name="Gleadow R.M."/>
            <person name="Kulakow P."/>
            <person name="Ferguson M.E."/>
            <person name="Rounsley S."/>
            <person name="Rokhsar D.S."/>
        </authorList>
    </citation>
    <scope>NUCLEOTIDE SEQUENCE [LARGE SCALE GENOMIC DNA]</scope>
    <source>
        <strain evidence="2">cv. AM560-2</strain>
    </source>
</reference>
<gene>
    <name evidence="1" type="ORF">MANES_03G020950v8</name>
</gene>
<evidence type="ECO:0000313" key="2">
    <source>
        <dbReference type="Proteomes" id="UP000091857"/>
    </source>
</evidence>
<accession>A0ACB7HWK5</accession>
<sequence length="87" mass="9611">MEFSVLVARGKPLTSIENKPVNEKDISARSKEMEGLLGSINICCLVPLSLYMHVHQTSSLISVPSSNYFESQMNHVPAQLFSSIDQS</sequence>
<protein>
    <submittedName>
        <fullName evidence="1">Uncharacterized protein</fullName>
    </submittedName>
</protein>
<name>A0ACB7HWK5_MANES</name>
<comment type="caution">
    <text evidence="1">The sequence shown here is derived from an EMBL/GenBank/DDBJ whole genome shotgun (WGS) entry which is preliminary data.</text>
</comment>
<proteinExistence type="predicted"/>
<keyword evidence="2" id="KW-1185">Reference proteome</keyword>
<dbReference type="EMBL" id="CM004389">
    <property type="protein sequence ID" value="KAG8656907.1"/>
    <property type="molecule type" value="Genomic_DNA"/>
</dbReference>
<dbReference type="Proteomes" id="UP000091857">
    <property type="component" value="Chromosome 3"/>
</dbReference>